<dbReference type="CDD" id="cd16936">
    <property type="entry name" value="HATPase_RsbW-like"/>
    <property type="match status" value="1"/>
</dbReference>
<organism evidence="3 4">
    <name type="scientific">Haloactinopolyspora alba</name>
    <dbReference type="NCBI Taxonomy" id="648780"/>
    <lineage>
        <taxon>Bacteria</taxon>
        <taxon>Bacillati</taxon>
        <taxon>Actinomycetota</taxon>
        <taxon>Actinomycetes</taxon>
        <taxon>Jiangellales</taxon>
        <taxon>Jiangellaceae</taxon>
        <taxon>Haloactinopolyspora</taxon>
    </lineage>
</organism>
<protein>
    <submittedName>
        <fullName evidence="3">Histidine kinase-like protein</fullName>
    </submittedName>
</protein>
<sequence>MGRVVTVNHAAPTDGAGAIELTSTVGSVPRARHHIAESLHGAGLTPVVVENALIVVTELVTNAVLHARPLNGGTAPGGVSLRWTVVGETVMIDVTDGGGAEHPRLQQPATAEDAGRGLAIVDAVALEWGVRTEPAAVTVHAVVGPWEPDAPRPA</sequence>
<accession>A0A2P8E6Y0</accession>
<evidence type="ECO:0000256" key="1">
    <source>
        <dbReference type="ARBA" id="ARBA00022527"/>
    </source>
</evidence>
<name>A0A2P8E6Y0_9ACTN</name>
<keyword evidence="3" id="KW-0808">Transferase</keyword>
<dbReference type="Proteomes" id="UP000243528">
    <property type="component" value="Unassembled WGS sequence"/>
</dbReference>
<evidence type="ECO:0000313" key="4">
    <source>
        <dbReference type="Proteomes" id="UP000243528"/>
    </source>
</evidence>
<keyword evidence="1" id="KW-0723">Serine/threonine-protein kinase</keyword>
<proteinExistence type="predicted"/>
<evidence type="ECO:0000259" key="2">
    <source>
        <dbReference type="Pfam" id="PF13581"/>
    </source>
</evidence>
<keyword evidence="4" id="KW-1185">Reference proteome</keyword>
<dbReference type="EMBL" id="PYGE01000004">
    <property type="protein sequence ID" value="PSL05224.1"/>
    <property type="molecule type" value="Genomic_DNA"/>
</dbReference>
<dbReference type="GO" id="GO:0004674">
    <property type="term" value="F:protein serine/threonine kinase activity"/>
    <property type="evidence" value="ECO:0007669"/>
    <property type="project" value="UniProtKB-KW"/>
</dbReference>
<feature type="domain" description="Histidine kinase/HSP90-like ATPase" evidence="2">
    <location>
        <begin position="22"/>
        <end position="139"/>
    </location>
</feature>
<dbReference type="Gene3D" id="3.30.565.10">
    <property type="entry name" value="Histidine kinase-like ATPase, C-terminal domain"/>
    <property type="match status" value="1"/>
</dbReference>
<reference evidence="3 4" key="1">
    <citation type="submission" date="2018-03" db="EMBL/GenBank/DDBJ databases">
        <title>Genomic Encyclopedia of Archaeal and Bacterial Type Strains, Phase II (KMG-II): from individual species to whole genera.</title>
        <authorList>
            <person name="Goeker M."/>
        </authorList>
    </citation>
    <scope>NUCLEOTIDE SEQUENCE [LARGE SCALE GENOMIC DNA]</scope>
    <source>
        <strain evidence="3 4">DSM 45211</strain>
    </source>
</reference>
<dbReference type="PANTHER" id="PTHR35526:SF3">
    <property type="entry name" value="ANTI-SIGMA-F FACTOR RSBW"/>
    <property type="match status" value="1"/>
</dbReference>
<comment type="caution">
    <text evidence="3">The sequence shown here is derived from an EMBL/GenBank/DDBJ whole genome shotgun (WGS) entry which is preliminary data.</text>
</comment>
<dbReference type="AlphaFoldDB" id="A0A2P8E6Y0"/>
<dbReference type="InterPro" id="IPR003594">
    <property type="entry name" value="HATPase_dom"/>
</dbReference>
<evidence type="ECO:0000313" key="3">
    <source>
        <dbReference type="EMBL" id="PSL05224.1"/>
    </source>
</evidence>
<dbReference type="InterPro" id="IPR050267">
    <property type="entry name" value="Anti-sigma-factor_SerPK"/>
</dbReference>
<gene>
    <name evidence="3" type="ORF">CLV30_10490</name>
</gene>
<dbReference type="Pfam" id="PF13581">
    <property type="entry name" value="HATPase_c_2"/>
    <property type="match status" value="1"/>
</dbReference>
<dbReference type="SUPFAM" id="SSF55874">
    <property type="entry name" value="ATPase domain of HSP90 chaperone/DNA topoisomerase II/histidine kinase"/>
    <property type="match status" value="1"/>
</dbReference>
<dbReference type="PANTHER" id="PTHR35526">
    <property type="entry name" value="ANTI-SIGMA-F FACTOR RSBW-RELATED"/>
    <property type="match status" value="1"/>
</dbReference>
<keyword evidence="3" id="KW-0418">Kinase</keyword>
<dbReference type="InterPro" id="IPR036890">
    <property type="entry name" value="HATPase_C_sf"/>
</dbReference>